<evidence type="ECO:0008006" key="4">
    <source>
        <dbReference type="Google" id="ProtNLM"/>
    </source>
</evidence>
<feature type="region of interest" description="Disordered" evidence="1">
    <location>
        <begin position="687"/>
        <end position="712"/>
    </location>
</feature>
<dbReference type="RefSeq" id="WP_208465892.1">
    <property type="nucleotide sequence ID" value="NZ_JAGFNS010000002.1"/>
</dbReference>
<dbReference type="Proteomes" id="UP000679690">
    <property type="component" value="Unassembled WGS sequence"/>
</dbReference>
<sequence>MDDSTATAVAADRLDTTSNADQSTVSTLTYPISPDYVSSWTPVRALSELIANALDEDPNARVSWANGVLIIADDGPGIPEEGLVLGHSTKGAGQIGQFGEGKKLAALVLARSPQIGEVRCETVGYGFTPSVQRHRLLDGLVPSLSQQGAELLVYHLYRTGRVKGTVFTVECSRELADEARGRFRALTEPGYRPPASPGQCVLDGEPGRVWIGGVLVNVQPDLLASYDLPLDAKGLQNRDRTVVDAGALRTAVRAMLATSQDEKIIDRFAQHVLGGGRLAELEQFFSEVYEPYTRAAWRWWARTHLPDWTYYTTTGNEEAALDLIDNGYTEVAAKGLSSYLQRSLMDLLGVEVARTRQTRHYERSRNKTTWVPNKALTAAEREMLTSSRDLVRRAIGPFALDRVRVYSASEESPCADGFYTPSTGDTAIHRDVLADRHRTLLVMVHESAHRVGHRGGGRWLPIRDYRDRTRGFERLLSDFGALLLGYLADGAGLPDLVAVPEPAGRQQRLTAADDPAVPAVRRELAHLLVDRLPGAITDGGFRDAKDLVASTGVHPDYWRTLTKPKATGHRQQRGGRAWDYDKNALLATAAGIHPPVVWLGYHLCEGPLHGRPRTKWGQPGRWTKKMRDAMERACTDLEKLGDSYTQHIPALRALSEGQSAAAMDSDSWHAPARALITLERRRLGLDKHLPSNSGATGPVTAAAADDNSSRHG</sequence>
<name>A0ABS3UD18_9ACTN</name>
<evidence type="ECO:0000313" key="2">
    <source>
        <dbReference type="EMBL" id="MBO3736674.1"/>
    </source>
</evidence>
<comment type="caution">
    <text evidence="2">The sequence shown here is derived from an EMBL/GenBank/DDBJ whole genome shotgun (WGS) entry which is preliminary data.</text>
</comment>
<organism evidence="2 3">
    <name type="scientific">Actinoplanes flavus</name>
    <dbReference type="NCBI Taxonomy" id="2820290"/>
    <lineage>
        <taxon>Bacteria</taxon>
        <taxon>Bacillati</taxon>
        <taxon>Actinomycetota</taxon>
        <taxon>Actinomycetes</taxon>
        <taxon>Micromonosporales</taxon>
        <taxon>Micromonosporaceae</taxon>
        <taxon>Actinoplanes</taxon>
    </lineage>
</organism>
<dbReference type="SUPFAM" id="SSF55874">
    <property type="entry name" value="ATPase domain of HSP90 chaperone/DNA topoisomerase II/histidine kinase"/>
    <property type="match status" value="1"/>
</dbReference>
<evidence type="ECO:0000313" key="3">
    <source>
        <dbReference type="Proteomes" id="UP000679690"/>
    </source>
</evidence>
<accession>A0ABS3UD18</accession>
<reference evidence="2 3" key="1">
    <citation type="submission" date="2021-03" db="EMBL/GenBank/DDBJ databases">
        <title>Actinoplanes flavus sp. nov., a novel actinomycete isolated from Coconut Palm rhizosphere soil.</title>
        <authorList>
            <person name="Luo X."/>
        </authorList>
    </citation>
    <scope>NUCLEOTIDE SEQUENCE [LARGE SCALE GENOMIC DNA]</scope>
    <source>
        <strain evidence="2 3">NEAU-H7</strain>
    </source>
</reference>
<evidence type="ECO:0000256" key="1">
    <source>
        <dbReference type="SAM" id="MobiDB-lite"/>
    </source>
</evidence>
<keyword evidence="3" id="KW-1185">Reference proteome</keyword>
<gene>
    <name evidence="2" type="ORF">J5X75_03960</name>
</gene>
<dbReference type="EMBL" id="JAGFNS010000002">
    <property type="protein sequence ID" value="MBO3736674.1"/>
    <property type="molecule type" value="Genomic_DNA"/>
</dbReference>
<proteinExistence type="predicted"/>
<protein>
    <recommendedName>
        <fullName evidence="4">Histidine kinase-, DNA gyrase B-, and HSP90-like ATPase</fullName>
    </recommendedName>
</protein>
<dbReference type="InterPro" id="IPR036890">
    <property type="entry name" value="HATPase_C_sf"/>
</dbReference>